<dbReference type="PANTHER" id="PTHR11803">
    <property type="entry name" value="2-IMINOBUTANOATE/2-IMINOPROPANOATE DEAMINASE RIDA"/>
    <property type="match status" value="1"/>
</dbReference>
<evidence type="ECO:0000313" key="3">
    <source>
        <dbReference type="Proteomes" id="UP000287502"/>
    </source>
</evidence>
<dbReference type="InterPro" id="IPR035959">
    <property type="entry name" value="RutC-like_sf"/>
</dbReference>
<name>A0A3R5X322_9BACT</name>
<dbReference type="RefSeq" id="WP_128466639.1">
    <property type="nucleotide sequence ID" value="NZ_CP035108.1"/>
</dbReference>
<dbReference type="InterPro" id="IPR006175">
    <property type="entry name" value="YjgF/YER057c/UK114"/>
</dbReference>
<dbReference type="NCBIfam" id="TIGR00004">
    <property type="entry name" value="Rid family detoxifying hydrolase"/>
    <property type="match status" value="1"/>
</dbReference>
<sequence length="125" mass="13305">MKTVTTDNAPAAIGPYSQATSAGNMLFISGQISLDPKTGAVVGDTVETQAEKAIHNLIAIVRDAGFLVTDIAKVTVYIRDMGKFTEFNEVYARELSGHRPARAVVEVSALPKGVLVELDAICVKE</sequence>
<organism evidence="2 3">
    <name type="scientific">Geovibrio thiophilus</name>
    <dbReference type="NCBI Taxonomy" id="139438"/>
    <lineage>
        <taxon>Bacteria</taxon>
        <taxon>Pseudomonadati</taxon>
        <taxon>Deferribacterota</taxon>
        <taxon>Deferribacteres</taxon>
        <taxon>Deferribacterales</taxon>
        <taxon>Geovibrionaceae</taxon>
        <taxon>Geovibrio</taxon>
    </lineage>
</organism>
<dbReference type="EMBL" id="CP035108">
    <property type="protein sequence ID" value="QAR33353.1"/>
    <property type="molecule type" value="Genomic_DNA"/>
</dbReference>
<evidence type="ECO:0000313" key="2">
    <source>
        <dbReference type="EMBL" id="QAR33353.1"/>
    </source>
</evidence>
<keyword evidence="3" id="KW-1185">Reference proteome</keyword>
<comment type="similarity">
    <text evidence="1">Belongs to the RutC family.</text>
</comment>
<dbReference type="OrthoDB" id="9803101at2"/>
<dbReference type="Pfam" id="PF01042">
    <property type="entry name" value="Ribonuc_L-PSP"/>
    <property type="match status" value="1"/>
</dbReference>
<accession>A0A3R5X322</accession>
<gene>
    <name evidence="2" type="ORF">EP073_08045</name>
</gene>
<dbReference type="FunFam" id="3.30.1330.40:FF:000001">
    <property type="entry name" value="L-PSP family endoribonuclease"/>
    <property type="match status" value="1"/>
</dbReference>
<proteinExistence type="inferred from homology"/>
<dbReference type="CDD" id="cd00448">
    <property type="entry name" value="YjgF_YER057c_UK114_family"/>
    <property type="match status" value="1"/>
</dbReference>
<dbReference type="GO" id="GO:0005829">
    <property type="term" value="C:cytosol"/>
    <property type="evidence" value="ECO:0007669"/>
    <property type="project" value="TreeGrafter"/>
</dbReference>
<evidence type="ECO:0000256" key="1">
    <source>
        <dbReference type="ARBA" id="ARBA00010552"/>
    </source>
</evidence>
<dbReference type="KEGG" id="gtl:EP073_08045"/>
<dbReference type="Gene3D" id="3.30.1330.40">
    <property type="entry name" value="RutC-like"/>
    <property type="match status" value="1"/>
</dbReference>
<dbReference type="AlphaFoldDB" id="A0A3R5X322"/>
<dbReference type="GO" id="GO:0019239">
    <property type="term" value="F:deaminase activity"/>
    <property type="evidence" value="ECO:0007669"/>
    <property type="project" value="TreeGrafter"/>
</dbReference>
<protein>
    <submittedName>
        <fullName evidence="2">RidA family protein</fullName>
    </submittedName>
</protein>
<dbReference type="InterPro" id="IPR006056">
    <property type="entry name" value="RidA"/>
</dbReference>
<dbReference type="Proteomes" id="UP000287502">
    <property type="component" value="Chromosome"/>
</dbReference>
<dbReference type="PANTHER" id="PTHR11803:SF58">
    <property type="entry name" value="PROTEIN HMF1-RELATED"/>
    <property type="match status" value="1"/>
</dbReference>
<dbReference type="SUPFAM" id="SSF55298">
    <property type="entry name" value="YjgF-like"/>
    <property type="match status" value="1"/>
</dbReference>
<reference evidence="2 3" key="1">
    <citation type="submission" date="2019-01" db="EMBL/GenBank/DDBJ databases">
        <title>Geovibrio thiophilus DSM 11263, complete genome.</title>
        <authorList>
            <person name="Spring S."/>
            <person name="Bunk B."/>
            <person name="Sproer C."/>
        </authorList>
    </citation>
    <scope>NUCLEOTIDE SEQUENCE [LARGE SCALE GENOMIC DNA]</scope>
    <source>
        <strain evidence="2 3">DSM 11263</strain>
    </source>
</reference>